<sequence length="365" mass="36154">MIGSLSKSDRPVDFGSGEVTGAIGDSITVIPLVVALALLTDVSLPHALAAFGAFQIVWGVRYGLPISVEPMKALAALAIAGALTYAELALAGVILGAVLLAIGLSGTLGYVERWIGEPVIRGVQFAVGLVLLETGLRLAADDPLVALVGVAIAAVFALTGHGKASALAVALVGVAAALVVAGVPSPRLPGAPPTPAFGAALTRATVDGVVAQLAMTIGNAALATALLFSDLLDADITPDELSTSMGVTNLIAVPLGGVPMCHGCDGVAGKHAFGARTGGANLVLGGGYLVAALFATPALIAAFPLAMLGALLAIVAVSLARNVTDSGNRALSVGIGLLALATNLGVAFLVGIAIHLAWERVRVSD</sequence>
<dbReference type="PANTHER" id="PTHR31970:SF9">
    <property type="entry name" value="MOLYBDATE TRANSPORTER 2"/>
    <property type="match status" value="1"/>
</dbReference>
<gene>
    <name evidence="2" type="ORF">SAMN06266787_102185</name>
</gene>
<dbReference type="PANTHER" id="PTHR31970">
    <property type="match status" value="1"/>
</dbReference>
<name>A0A238WD22_HALEZ</name>
<protein>
    <submittedName>
        <fullName evidence="2">Sulfate permease, MFS superfamily</fullName>
    </submittedName>
</protein>
<reference evidence="3" key="1">
    <citation type="submission" date="2017-06" db="EMBL/GenBank/DDBJ databases">
        <authorList>
            <person name="Varghese N."/>
            <person name="Submissions S."/>
        </authorList>
    </citation>
    <scope>NUCLEOTIDE SEQUENCE [LARGE SCALE GENOMIC DNA]</scope>
    <source>
        <strain evidence="3">DSM 19316</strain>
    </source>
</reference>
<feature type="transmembrane region" description="Helical" evidence="1">
    <location>
        <begin position="166"/>
        <end position="183"/>
    </location>
</feature>
<evidence type="ECO:0000313" key="3">
    <source>
        <dbReference type="Proteomes" id="UP000198297"/>
    </source>
</evidence>
<proteinExistence type="predicted"/>
<dbReference type="AlphaFoldDB" id="A0A238WD22"/>
<dbReference type="EMBL" id="FZNK01000002">
    <property type="protein sequence ID" value="SNR44450.1"/>
    <property type="molecule type" value="Genomic_DNA"/>
</dbReference>
<feature type="transmembrane region" description="Helical" evidence="1">
    <location>
        <begin position="144"/>
        <end position="160"/>
    </location>
</feature>
<dbReference type="GO" id="GO:0015098">
    <property type="term" value="F:molybdate ion transmembrane transporter activity"/>
    <property type="evidence" value="ECO:0007669"/>
    <property type="project" value="InterPro"/>
</dbReference>
<dbReference type="Proteomes" id="UP000198297">
    <property type="component" value="Unassembled WGS sequence"/>
</dbReference>
<evidence type="ECO:0000313" key="2">
    <source>
        <dbReference type="EMBL" id="SNR44450.1"/>
    </source>
</evidence>
<feature type="transmembrane region" description="Helical" evidence="1">
    <location>
        <begin position="204"/>
        <end position="228"/>
    </location>
</feature>
<feature type="transmembrane region" description="Helical" evidence="1">
    <location>
        <begin position="76"/>
        <end position="102"/>
    </location>
</feature>
<feature type="transmembrane region" description="Helical" evidence="1">
    <location>
        <begin position="288"/>
        <end position="319"/>
    </location>
</feature>
<dbReference type="Pfam" id="PF16983">
    <property type="entry name" value="MFS_MOT1"/>
    <property type="match status" value="2"/>
</dbReference>
<feature type="transmembrane region" description="Helical" evidence="1">
    <location>
        <begin position="331"/>
        <end position="358"/>
    </location>
</feature>
<dbReference type="InterPro" id="IPR031563">
    <property type="entry name" value="MOT1/MOT2"/>
</dbReference>
<keyword evidence="1" id="KW-0812">Transmembrane</keyword>
<accession>A0A238WD22</accession>
<keyword evidence="1" id="KW-1133">Transmembrane helix</keyword>
<feature type="transmembrane region" description="Helical" evidence="1">
    <location>
        <begin position="46"/>
        <end position="64"/>
    </location>
</feature>
<dbReference type="RefSeq" id="WP_089308187.1">
    <property type="nucleotide sequence ID" value="NZ_FZNK01000002.1"/>
</dbReference>
<evidence type="ECO:0000256" key="1">
    <source>
        <dbReference type="SAM" id="Phobius"/>
    </source>
</evidence>
<organism evidence="2 3">
    <name type="scientific">Halorubrum ezzemoulense</name>
    <name type="common">Halorubrum chaoviator</name>
    <dbReference type="NCBI Taxonomy" id="337243"/>
    <lineage>
        <taxon>Archaea</taxon>
        <taxon>Methanobacteriati</taxon>
        <taxon>Methanobacteriota</taxon>
        <taxon>Stenosarchaea group</taxon>
        <taxon>Halobacteria</taxon>
        <taxon>Halobacteriales</taxon>
        <taxon>Haloferacaceae</taxon>
        <taxon>Halorubrum</taxon>
    </lineage>
</organism>
<keyword evidence="1" id="KW-0472">Membrane</keyword>